<dbReference type="EMBL" id="QZEY01000027">
    <property type="protein sequence ID" value="RJL21032.1"/>
    <property type="molecule type" value="Genomic_DNA"/>
</dbReference>
<gene>
    <name evidence="1" type="ORF">D5H75_38105</name>
</gene>
<protein>
    <submittedName>
        <fullName evidence="1">Uncharacterized protein</fullName>
    </submittedName>
</protein>
<reference evidence="1 2" key="1">
    <citation type="submission" date="2018-09" db="EMBL/GenBank/DDBJ databases">
        <title>YIM 75507 draft genome.</title>
        <authorList>
            <person name="Tang S."/>
            <person name="Feng Y."/>
        </authorList>
    </citation>
    <scope>NUCLEOTIDE SEQUENCE [LARGE SCALE GENOMIC DNA]</scope>
    <source>
        <strain evidence="1 2">YIM 75507</strain>
    </source>
</reference>
<keyword evidence="2" id="KW-1185">Reference proteome</keyword>
<accession>A0A3A4A1A1</accession>
<dbReference type="Proteomes" id="UP000265768">
    <property type="component" value="Unassembled WGS sequence"/>
</dbReference>
<organism evidence="1 2">
    <name type="scientific">Bailinhaonella thermotolerans</name>
    <dbReference type="NCBI Taxonomy" id="1070861"/>
    <lineage>
        <taxon>Bacteria</taxon>
        <taxon>Bacillati</taxon>
        <taxon>Actinomycetota</taxon>
        <taxon>Actinomycetes</taxon>
        <taxon>Streptosporangiales</taxon>
        <taxon>Streptosporangiaceae</taxon>
        <taxon>Bailinhaonella</taxon>
    </lineage>
</organism>
<proteinExistence type="predicted"/>
<evidence type="ECO:0000313" key="2">
    <source>
        <dbReference type="Proteomes" id="UP000265768"/>
    </source>
</evidence>
<comment type="caution">
    <text evidence="1">The sequence shown here is derived from an EMBL/GenBank/DDBJ whole genome shotgun (WGS) entry which is preliminary data.</text>
</comment>
<name>A0A3A4A1A1_9ACTN</name>
<evidence type="ECO:0000313" key="1">
    <source>
        <dbReference type="EMBL" id="RJL21032.1"/>
    </source>
</evidence>
<sequence>MEFAATAAAQIPGLPELAFVAIVSALAGIRTNPWHGLPVYGAPPEYRMVTVSDTRGGEGLITYRVDQERALIHVFDITWLD</sequence>
<dbReference type="AlphaFoldDB" id="A0A3A4A1A1"/>